<dbReference type="InterPro" id="IPR050307">
    <property type="entry name" value="Sterol_Desaturase_Related"/>
</dbReference>
<dbReference type="VEuPathDB" id="FungiDB:P170DRAFT_425715"/>
<evidence type="ECO:0000256" key="2">
    <source>
        <dbReference type="ARBA" id="ARBA00022692"/>
    </source>
</evidence>
<protein>
    <submittedName>
        <fullName evidence="7">C-4 sterol methyl oxidase</fullName>
    </submittedName>
</protein>
<gene>
    <name evidence="7" type="ORF">P170DRAFT_425715</name>
</gene>
<dbReference type="STRING" id="1392250.A0A2I2G732"/>
<comment type="subcellular location">
    <subcellularLocation>
        <location evidence="1">Membrane</location>
    </subcellularLocation>
</comment>
<dbReference type="AlphaFoldDB" id="A0A2I2G732"/>
<comment type="caution">
    <text evidence="7">The sequence shown here is derived from an EMBL/GenBank/DDBJ whole genome shotgun (WGS) entry which is preliminary data.</text>
</comment>
<reference evidence="7 8" key="1">
    <citation type="submission" date="2016-12" db="EMBL/GenBank/DDBJ databases">
        <title>The genomes of Aspergillus section Nigri reveals drivers in fungal speciation.</title>
        <authorList>
            <consortium name="DOE Joint Genome Institute"/>
            <person name="Vesth T.C."/>
            <person name="Nybo J."/>
            <person name="Theobald S."/>
            <person name="Brandl J."/>
            <person name="Frisvad J.C."/>
            <person name="Nielsen K.F."/>
            <person name="Lyhne E.K."/>
            <person name="Kogle M.E."/>
            <person name="Kuo A."/>
            <person name="Riley R."/>
            <person name="Clum A."/>
            <person name="Nolan M."/>
            <person name="Lipzen A."/>
            <person name="Salamov A."/>
            <person name="Henrissat B."/>
            <person name="Wiebenga A."/>
            <person name="De Vries R.P."/>
            <person name="Grigoriev I.V."/>
            <person name="Mortensen U.H."/>
            <person name="Andersen M.R."/>
            <person name="Baker S.E."/>
        </authorList>
    </citation>
    <scope>NUCLEOTIDE SEQUENCE [LARGE SCALE GENOMIC DNA]</scope>
    <source>
        <strain evidence="7 8">IBT 23096</strain>
    </source>
</reference>
<feature type="transmembrane region" description="Helical" evidence="5">
    <location>
        <begin position="60"/>
        <end position="79"/>
    </location>
</feature>
<dbReference type="PANTHER" id="PTHR11863">
    <property type="entry name" value="STEROL DESATURASE"/>
    <property type="match status" value="1"/>
</dbReference>
<dbReference type="Pfam" id="PF04116">
    <property type="entry name" value="FA_hydroxylase"/>
    <property type="match status" value="1"/>
</dbReference>
<dbReference type="GO" id="GO:0008610">
    <property type="term" value="P:lipid biosynthetic process"/>
    <property type="evidence" value="ECO:0007669"/>
    <property type="project" value="InterPro"/>
</dbReference>
<proteinExistence type="predicted"/>
<organism evidence="7 8">
    <name type="scientific">Aspergillus steynii IBT 23096</name>
    <dbReference type="NCBI Taxonomy" id="1392250"/>
    <lineage>
        <taxon>Eukaryota</taxon>
        <taxon>Fungi</taxon>
        <taxon>Dikarya</taxon>
        <taxon>Ascomycota</taxon>
        <taxon>Pezizomycotina</taxon>
        <taxon>Eurotiomycetes</taxon>
        <taxon>Eurotiomycetidae</taxon>
        <taxon>Eurotiales</taxon>
        <taxon>Aspergillaceae</taxon>
        <taxon>Aspergillus</taxon>
        <taxon>Aspergillus subgen. Circumdati</taxon>
    </lineage>
</organism>
<name>A0A2I2G732_9EURO</name>
<evidence type="ECO:0000313" key="8">
    <source>
        <dbReference type="Proteomes" id="UP000234275"/>
    </source>
</evidence>
<evidence type="ECO:0000313" key="7">
    <source>
        <dbReference type="EMBL" id="PLB48683.1"/>
    </source>
</evidence>
<dbReference type="GO" id="GO:0005506">
    <property type="term" value="F:iron ion binding"/>
    <property type="evidence" value="ECO:0007669"/>
    <property type="project" value="InterPro"/>
</dbReference>
<feature type="transmembrane region" description="Helical" evidence="5">
    <location>
        <begin position="99"/>
        <end position="121"/>
    </location>
</feature>
<accession>A0A2I2G732</accession>
<keyword evidence="4 5" id="KW-0472">Membrane</keyword>
<evidence type="ECO:0000256" key="3">
    <source>
        <dbReference type="ARBA" id="ARBA00022989"/>
    </source>
</evidence>
<dbReference type="GO" id="GO:0016491">
    <property type="term" value="F:oxidoreductase activity"/>
    <property type="evidence" value="ECO:0007669"/>
    <property type="project" value="InterPro"/>
</dbReference>
<evidence type="ECO:0000259" key="6">
    <source>
        <dbReference type="Pfam" id="PF04116"/>
    </source>
</evidence>
<keyword evidence="3 5" id="KW-1133">Transmembrane helix</keyword>
<sequence>MESLLNSSSVPPAATYTQLFQVAKQQHNMSTMESLWQAHYAYWDNDTLATGIMAFVAHELIYFGRCLPWIIADALPIIFRKYKIQDKKSPSVMDQWTCIKYILAIHFIIELPLIVLFHPMMELCGLKYNLPFPQLRTVATQIATFFIVEDTYHYWLHRAMHWGPLYRSIHRIHHQYAAPFGLTAEYASPWETMLLGFGTIGPPLLMGYITGEVHLMTVLVWMTLRQIQAIDAHSGYDFPWSLRRIVPFWGGADWHDDHHRYFVGNYASSFKHWDVLMGTVAGPRGRANKRKAQ</sequence>
<dbReference type="EMBL" id="MSFO01000004">
    <property type="protein sequence ID" value="PLB48683.1"/>
    <property type="molecule type" value="Genomic_DNA"/>
</dbReference>
<evidence type="ECO:0000256" key="1">
    <source>
        <dbReference type="ARBA" id="ARBA00004370"/>
    </source>
</evidence>
<evidence type="ECO:0000256" key="4">
    <source>
        <dbReference type="ARBA" id="ARBA00023136"/>
    </source>
</evidence>
<dbReference type="GO" id="GO:0016020">
    <property type="term" value="C:membrane"/>
    <property type="evidence" value="ECO:0007669"/>
    <property type="project" value="UniProtKB-SubCell"/>
</dbReference>
<feature type="domain" description="Fatty acid hydroxylase" evidence="6">
    <location>
        <begin position="143"/>
        <end position="279"/>
    </location>
</feature>
<evidence type="ECO:0000256" key="5">
    <source>
        <dbReference type="SAM" id="Phobius"/>
    </source>
</evidence>
<dbReference type="RefSeq" id="XP_024703985.1">
    <property type="nucleotide sequence ID" value="XM_024847663.1"/>
</dbReference>
<dbReference type="GeneID" id="36555362"/>
<keyword evidence="8" id="KW-1185">Reference proteome</keyword>
<dbReference type="InterPro" id="IPR006694">
    <property type="entry name" value="Fatty_acid_hydroxylase"/>
</dbReference>
<dbReference type="OrthoDB" id="1658724at2759"/>
<feature type="transmembrane region" description="Helical" evidence="5">
    <location>
        <begin position="205"/>
        <end position="224"/>
    </location>
</feature>
<keyword evidence="2 5" id="KW-0812">Transmembrane</keyword>
<dbReference type="Proteomes" id="UP000234275">
    <property type="component" value="Unassembled WGS sequence"/>
</dbReference>